<dbReference type="Pfam" id="PF03772">
    <property type="entry name" value="Competence"/>
    <property type="match status" value="1"/>
</dbReference>
<dbReference type="PANTHER" id="PTHR30619">
    <property type="entry name" value="DNA INTERNALIZATION/COMPETENCE PROTEIN COMEC/REC2"/>
    <property type="match status" value="1"/>
</dbReference>
<gene>
    <name evidence="9" type="ORF">SAMN02745111_01281</name>
</gene>
<feature type="transmembrane region" description="Helical" evidence="6">
    <location>
        <begin position="312"/>
        <end position="336"/>
    </location>
</feature>
<comment type="subcellular location">
    <subcellularLocation>
        <location evidence="1">Cell membrane</location>
        <topology evidence="1">Multi-pass membrane protein</topology>
    </subcellularLocation>
</comment>
<feature type="transmembrane region" description="Helical" evidence="6">
    <location>
        <begin position="217"/>
        <end position="242"/>
    </location>
</feature>
<evidence type="ECO:0000256" key="6">
    <source>
        <dbReference type="SAM" id="Phobius"/>
    </source>
</evidence>
<evidence type="ECO:0000259" key="7">
    <source>
        <dbReference type="Pfam" id="PF00753"/>
    </source>
</evidence>
<feature type="transmembrane region" description="Helical" evidence="6">
    <location>
        <begin position="377"/>
        <end position="401"/>
    </location>
</feature>
<evidence type="ECO:0000256" key="4">
    <source>
        <dbReference type="ARBA" id="ARBA00022989"/>
    </source>
</evidence>
<feature type="transmembrane region" description="Helical" evidence="6">
    <location>
        <begin position="478"/>
        <end position="499"/>
    </location>
</feature>
<dbReference type="InterPro" id="IPR004477">
    <property type="entry name" value="ComEC_N"/>
</dbReference>
<feature type="domain" description="Metallo-beta-lactamase" evidence="7">
    <location>
        <begin position="522"/>
        <end position="727"/>
    </location>
</feature>
<evidence type="ECO:0000256" key="3">
    <source>
        <dbReference type="ARBA" id="ARBA00022692"/>
    </source>
</evidence>
<evidence type="ECO:0000256" key="1">
    <source>
        <dbReference type="ARBA" id="ARBA00004651"/>
    </source>
</evidence>
<dbReference type="Gene3D" id="3.60.15.10">
    <property type="entry name" value="Ribonuclease Z/Hydroxyacylglutathione hydrolase-like"/>
    <property type="match status" value="1"/>
</dbReference>
<accession>A0A1T4VN40</accession>
<dbReference type="InterPro" id="IPR035681">
    <property type="entry name" value="ComA-like_MBL"/>
</dbReference>
<reference evidence="9 10" key="1">
    <citation type="submission" date="2017-02" db="EMBL/GenBank/DDBJ databases">
        <authorList>
            <person name="Peterson S.W."/>
        </authorList>
    </citation>
    <scope>NUCLEOTIDE SEQUENCE [LARGE SCALE GENOMIC DNA]</scope>
    <source>
        <strain evidence="9 10">ATCC 35992</strain>
    </source>
</reference>
<dbReference type="Proteomes" id="UP000190814">
    <property type="component" value="Unassembled WGS sequence"/>
</dbReference>
<dbReference type="EMBL" id="FUXZ01000007">
    <property type="protein sequence ID" value="SKA66315.1"/>
    <property type="molecule type" value="Genomic_DNA"/>
</dbReference>
<feature type="transmembrane region" description="Helical" evidence="6">
    <location>
        <begin position="431"/>
        <end position="450"/>
    </location>
</feature>
<dbReference type="NCBIfam" id="TIGR00360">
    <property type="entry name" value="ComEC_N-term"/>
    <property type="match status" value="1"/>
</dbReference>
<sequence length="764" mass="87436">MIVKRPMIIALIAYVLTECMAYANCSINIFVYTYAVIMLLFLANRRYMQKKILKNNKKAEQKSVSAFICAGILIFLSGLLGYNVMEKGLEIKAEVYRLYKPARNEGNFDERRYELSIQNIFFYEKDVNNNSIKNGEKDNKKHKIGFINPIIYPNDGNFAGLIKKNISFFAKNYMDNLSKIKLWMEYKIDNNCDEETASIYRALLIGDKKSITEDDKLMFRIAGISHIFAISGLHISILGIGLYNLLRKKFMMPFSVLVSIFLIVNYSLMIGISVSTTRAIVMFALRMIAEVYGRKYDEVNGYIISLMIVSSIYPWGFTGFSYQMSFAAVGVCYFIIPKVTGFLKINSFVLRTIISSAILNMFLSVLIAINYYEIYPYTVLTNICILPFMGVVIVLGFLGLFKIGGFLIKCGMGLCDVICSFKYSRIICGKINEWQIIVIIIIFMVYIIYIKVSENKDERNKIKTGDFNDYKDEKKTAVIKWISTGLIYVAVFANVGFGIHIKDFLINYFNISERKIEMVMVDVGQGDFFYVKTKEGLNVTIDGGSSDIREVAKYRMVPFLKYKGISTIDYAFISHGDDDHNNGIMDIITNYDLYGISISNLIVTKLDNMDESLERIIDTAYAYGVNVIRMEEGDKLLDFICVMPYKELTYEDPNEASMVLSYEDKETSALFTGDYNYDEEYLLNNISKYTDVESYTILKVAHHGSRFSTTDSFLKKIKPDYAWISCGIKNRYGHPANELLERISKNTSASIYVTKEVGEVEYNK</sequence>
<organism evidence="9 10">
    <name type="scientific">Eubacterium uniforme</name>
    <dbReference type="NCBI Taxonomy" id="39495"/>
    <lineage>
        <taxon>Bacteria</taxon>
        <taxon>Bacillati</taxon>
        <taxon>Bacillota</taxon>
        <taxon>Clostridia</taxon>
        <taxon>Eubacteriales</taxon>
        <taxon>Eubacteriaceae</taxon>
        <taxon>Eubacterium</taxon>
    </lineage>
</organism>
<feature type="transmembrane region" description="Helical" evidence="6">
    <location>
        <begin position="31"/>
        <end position="48"/>
    </location>
</feature>
<name>A0A1T4VN40_9FIRM</name>
<evidence type="ECO:0000256" key="5">
    <source>
        <dbReference type="ARBA" id="ARBA00023136"/>
    </source>
</evidence>
<dbReference type="InterPro" id="IPR036866">
    <property type="entry name" value="RibonucZ/Hydroxyglut_hydro"/>
</dbReference>
<dbReference type="PANTHER" id="PTHR30619:SF7">
    <property type="entry name" value="BETA-LACTAMASE DOMAIN PROTEIN"/>
    <property type="match status" value="1"/>
</dbReference>
<feature type="transmembrane region" description="Helical" evidence="6">
    <location>
        <begin position="254"/>
        <end position="274"/>
    </location>
</feature>
<feature type="transmembrane region" description="Helical" evidence="6">
    <location>
        <begin position="348"/>
        <end position="371"/>
    </location>
</feature>
<evidence type="ECO:0000313" key="9">
    <source>
        <dbReference type="EMBL" id="SKA66315.1"/>
    </source>
</evidence>
<evidence type="ECO:0000256" key="2">
    <source>
        <dbReference type="ARBA" id="ARBA00022475"/>
    </source>
</evidence>
<keyword evidence="3 6" id="KW-0812">Transmembrane</keyword>
<keyword evidence="4 6" id="KW-1133">Transmembrane helix</keyword>
<keyword evidence="5 6" id="KW-0472">Membrane</keyword>
<dbReference type="AlphaFoldDB" id="A0A1T4VN40"/>
<dbReference type="CDD" id="cd07731">
    <property type="entry name" value="ComA-like_MBL-fold"/>
    <property type="match status" value="1"/>
</dbReference>
<feature type="domain" description="ComEC/Rec2-related protein" evidence="8">
    <location>
        <begin position="203"/>
        <end position="450"/>
    </location>
</feature>
<proteinExistence type="predicted"/>
<dbReference type="STRING" id="39495.SAMN02745111_01281"/>
<dbReference type="InterPro" id="IPR052159">
    <property type="entry name" value="Competence_DNA_uptake"/>
</dbReference>
<keyword evidence="10" id="KW-1185">Reference proteome</keyword>
<protein>
    <submittedName>
        <fullName evidence="9">Competence protein ComEC</fullName>
    </submittedName>
</protein>
<keyword evidence="2" id="KW-1003">Cell membrane</keyword>
<dbReference type="Pfam" id="PF00753">
    <property type="entry name" value="Lactamase_B"/>
    <property type="match status" value="1"/>
</dbReference>
<evidence type="ECO:0000313" key="10">
    <source>
        <dbReference type="Proteomes" id="UP000190814"/>
    </source>
</evidence>
<evidence type="ECO:0000259" key="8">
    <source>
        <dbReference type="Pfam" id="PF03772"/>
    </source>
</evidence>
<dbReference type="InterPro" id="IPR001279">
    <property type="entry name" value="Metallo-B-lactamas"/>
</dbReference>
<dbReference type="SUPFAM" id="SSF56281">
    <property type="entry name" value="Metallo-hydrolase/oxidoreductase"/>
    <property type="match status" value="1"/>
</dbReference>
<feature type="transmembrane region" description="Helical" evidence="6">
    <location>
        <begin position="64"/>
        <end position="85"/>
    </location>
</feature>
<dbReference type="GO" id="GO:0005886">
    <property type="term" value="C:plasma membrane"/>
    <property type="evidence" value="ECO:0007669"/>
    <property type="project" value="UniProtKB-SubCell"/>
</dbReference>